<evidence type="ECO:0008006" key="5">
    <source>
        <dbReference type="Google" id="ProtNLM"/>
    </source>
</evidence>
<reference evidence="2" key="1">
    <citation type="submission" date="2018-07" db="EMBL/GenBank/DDBJ databases">
        <authorList>
            <consortium name="GenomeTrakr network: Whole genome sequencing for foodborne pathogen traceback"/>
        </authorList>
    </citation>
    <scope>NUCLEOTIDE SEQUENCE</scope>
    <source>
        <strain evidence="4">FDA00004064</strain>
        <strain evidence="2">FSIS11811659</strain>
    </source>
</reference>
<evidence type="ECO:0000313" key="4">
    <source>
        <dbReference type="EMBL" id="ECZ7804954.1"/>
    </source>
</evidence>
<dbReference type="AlphaFoldDB" id="A0A5T7EKV6"/>
<evidence type="ECO:0000256" key="1">
    <source>
        <dbReference type="SAM" id="MobiDB-lite"/>
    </source>
</evidence>
<dbReference type="EMBL" id="AAKYVF010000021">
    <property type="protein sequence ID" value="ECX1555879.1"/>
    <property type="molecule type" value="Genomic_DNA"/>
</dbReference>
<comment type="caution">
    <text evidence="2">The sequence shown here is derived from an EMBL/GenBank/DDBJ whole genome shotgun (WGS) entry which is preliminary data.</text>
</comment>
<reference evidence="3" key="2">
    <citation type="submission" date="2018-07" db="EMBL/GenBank/DDBJ databases">
        <authorList>
            <consortium name="NARMS: The National Antimicrobial Resistance Monitoring System"/>
        </authorList>
    </citation>
    <scope>NUCLEOTIDE SEQUENCE</scope>
    <source>
        <strain evidence="3">FSIS1500714</strain>
    </source>
</reference>
<gene>
    <name evidence="4" type="ORF">AIG37_19155</name>
    <name evidence="3" type="ORF">APO85_17355</name>
    <name evidence="2" type="ORF">DT992_22515</name>
</gene>
<accession>A0A5T7EKV6</accession>
<evidence type="ECO:0000313" key="2">
    <source>
        <dbReference type="EMBL" id="ECV2335781.1"/>
    </source>
</evidence>
<feature type="compositionally biased region" description="Polar residues" evidence="1">
    <location>
        <begin position="22"/>
        <end position="31"/>
    </location>
</feature>
<name>A0A5T7EKV6_SALMO</name>
<feature type="compositionally biased region" description="Basic and acidic residues" evidence="1">
    <location>
        <begin position="1"/>
        <end position="15"/>
    </location>
</feature>
<feature type="region of interest" description="Disordered" evidence="1">
    <location>
        <begin position="1"/>
        <end position="34"/>
    </location>
</feature>
<sequence>MHRIDTKTAQKDKFGAGKNGFTRGNPQTGTPATDLDDDYFDMLQEELCSVVEASGASLEKARHDQLLTALRALLLSRKNPFGDIKSDGTVKTAL</sequence>
<dbReference type="EMBL" id="AAKSJB010000065">
    <property type="protein sequence ID" value="ECV2335781.1"/>
    <property type="molecule type" value="Genomic_DNA"/>
</dbReference>
<protein>
    <recommendedName>
        <fullName evidence="5">Integrase</fullName>
    </recommendedName>
</protein>
<feature type="non-terminal residue" evidence="2">
    <location>
        <position position="94"/>
    </location>
</feature>
<organism evidence="2">
    <name type="scientific">Salmonella montevideo</name>
    <dbReference type="NCBI Taxonomy" id="115981"/>
    <lineage>
        <taxon>Bacteria</taxon>
        <taxon>Pseudomonadati</taxon>
        <taxon>Pseudomonadota</taxon>
        <taxon>Gammaproteobacteria</taxon>
        <taxon>Enterobacterales</taxon>
        <taxon>Enterobacteriaceae</taxon>
        <taxon>Salmonella</taxon>
    </lineage>
</organism>
<evidence type="ECO:0000313" key="3">
    <source>
        <dbReference type="EMBL" id="ECX1555879.1"/>
    </source>
</evidence>
<dbReference type="EMBL" id="AALHUF010000015">
    <property type="protein sequence ID" value="ECZ7804954.1"/>
    <property type="molecule type" value="Genomic_DNA"/>
</dbReference>
<proteinExistence type="predicted"/>